<dbReference type="EMBL" id="KV722557">
    <property type="protein sequence ID" value="OCH85876.1"/>
    <property type="molecule type" value="Genomic_DNA"/>
</dbReference>
<dbReference type="OrthoDB" id="3016366at2759"/>
<keyword evidence="2" id="KW-1185">Reference proteome</keyword>
<reference evidence="1 2" key="1">
    <citation type="submission" date="2016-07" db="EMBL/GenBank/DDBJ databases">
        <title>Draft genome of the white-rot fungus Obba rivulosa 3A-2.</title>
        <authorList>
            <consortium name="DOE Joint Genome Institute"/>
            <person name="Miettinen O."/>
            <person name="Riley R."/>
            <person name="Acob R."/>
            <person name="Barry K."/>
            <person name="Cullen D."/>
            <person name="De Vries R."/>
            <person name="Hainaut M."/>
            <person name="Hatakka A."/>
            <person name="Henrissat B."/>
            <person name="Hilden K."/>
            <person name="Kuo R."/>
            <person name="Labutti K."/>
            <person name="Lipzen A."/>
            <person name="Makela M.R."/>
            <person name="Sandor L."/>
            <person name="Spatafora J.W."/>
            <person name="Grigoriev I.V."/>
            <person name="Hibbett D.S."/>
        </authorList>
    </citation>
    <scope>NUCLEOTIDE SEQUENCE [LARGE SCALE GENOMIC DNA]</scope>
    <source>
        <strain evidence="1 2">3A-2</strain>
    </source>
</reference>
<dbReference type="Proteomes" id="UP000250043">
    <property type="component" value="Unassembled WGS sequence"/>
</dbReference>
<organism evidence="1 2">
    <name type="scientific">Obba rivulosa</name>
    <dbReference type="NCBI Taxonomy" id="1052685"/>
    <lineage>
        <taxon>Eukaryota</taxon>
        <taxon>Fungi</taxon>
        <taxon>Dikarya</taxon>
        <taxon>Basidiomycota</taxon>
        <taxon>Agaricomycotina</taxon>
        <taxon>Agaricomycetes</taxon>
        <taxon>Polyporales</taxon>
        <taxon>Gelatoporiaceae</taxon>
        <taxon>Obba</taxon>
    </lineage>
</organism>
<evidence type="ECO:0000313" key="2">
    <source>
        <dbReference type="Proteomes" id="UP000250043"/>
    </source>
</evidence>
<sequence length="154" mass="17367">MHGIRALMMSLIYNYIILALNILSSDPPRFHWLLFLPEAQYANADVYGLPKKWSYDTSGFTLATSRSVAAAAIIGRLKDETLNELSALIAQIPMSVPEAREAIRRMHTNDYIYCPDVDAMEAEMIDYCRVIAVAVKDKTFEIATFMKAVNSRTL</sequence>
<gene>
    <name evidence="1" type="ORF">OBBRIDRAFT_814874</name>
</gene>
<evidence type="ECO:0000313" key="1">
    <source>
        <dbReference type="EMBL" id="OCH85876.1"/>
    </source>
</evidence>
<proteinExistence type="predicted"/>
<protein>
    <submittedName>
        <fullName evidence="1">Uncharacterized protein</fullName>
    </submittedName>
</protein>
<accession>A0A8E2AJS3</accession>
<dbReference type="AlphaFoldDB" id="A0A8E2AJS3"/>
<name>A0A8E2AJS3_9APHY</name>